<dbReference type="InterPro" id="IPR012495">
    <property type="entry name" value="TadE-like_dom"/>
</dbReference>
<protein>
    <submittedName>
        <fullName evidence="3">TadE-like protein</fullName>
    </submittedName>
</protein>
<keyword evidence="1" id="KW-0472">Membrane</keyword>
<keyword evidence="4" id="KW-1185">Reference proteome</keyword>
<keyword evidence="1" id="KW-0812">Transmembrane</keyword>
<evidence type="ECO:0000313" key="4">
    <source>
        <dbReference type="Proteomes" id="UP000184612"/>
    </source>
</evidence>
<name>A0A1M7YJN4_9FIRM</name>
<gene>
    <name evidence="3" type="ORF">SAMN02745217_03820</name>
</gene>
<dbReference type="Proteomes" id="UP000184612">
    <property type="component" value="Unassembled WGS sequence"/>
</dbReference>
<dbReference type="EMBL" id="FRFD01000012">
    <property type="protein sequence ID" value="SHO52822.1"/>
    <property type="molecule type" value="Genomic_DNA"/>
</dbReference>
<feature type="transmembrane region" description="Helical" evidence="1">
    <location>
        <begin position="20"/>
        <end position="45"/>
    </location>
</feature>
<keyword evidence="1" id="KW-1133">Transmembrane helix</keyword>
<evidence type="ECO:0000313" key="3">
    <source>
        <dbReference type="EMBL" id="SHO52822.1"/>
    </source>
</evidence>
<dbReference type="STRING" id="1121345.SAMN02745217_03820"/>
<proteinExistence type="predicted"/>
<dbReference type="RefSeq" id="WP_073590469.1">
    <property type="nucleotide sequence ID" value="NZ_FRFD01000012.1"/>
</dbReference>
<organism evidence="3 4">
    <name type="scientific">Anaerocolumna xylanovorans DSM 12503</name>
    <dbReference type="NCBI Taxonomy" id="1121345"/>
    <lineage>
        <taxon>Bacteria</taxon>
        <taxon>Bacillati</taxon>
        <taxon>Bacillota</taxon>
        <taxon>Clostridia</taxon>
        <taxon>Lachnospirales</taxon>
        <taxon>Lachnospiraceae</taxon>
        <taxon>Anaerocolumna</taxon>
    </lineage>
</organism>
<feature type="domain" description="TadE-like" evidence="2">
    <location>
        <begin position="19"/>
        <end position="58"/>
    </location>
</feature>
<dbReference type="Pfam" id="PF07811">
    <property type="entry name" value="TadE"/>
    <property type="match status" value="1"/>
</dbReference>
<dbReference type="AlphaFoldDB" id="A0A1M7YJN4"/>
<reference evidence="3 4" key="1">
    <citation type="submission" date="2016-12" db="EMBL/GenBank/DDBJ databases">
        <authorList>
            <person name="Song W.-J."/>
            <person name="Kurnit D.M."/>
        </authorList>
    </citation>
    <scope>NUCLEOTIDE SEQUENCE [LARGE SCALE GENOMIC DNA]</scope>
    <source>
        <strain evidence="3 4">DSM 12503</strain>
    </source>
</reference>
<accession>A0A1M7YJN4</accession>
<sequence length="225" mass="25382">MEREQNKTKNRIMAEDAFAIVEASIVFPVMFFVLFFIIFIGNAYYQIAQVDSCVAQAAIRGAQYVADPQQYDMKKYGTFPVAIKNVEPYRYILGEIGDGSINKTEKKVTEEVLDEVSRSVGFFSEMKPQVTSNESSIAEFHNYIIYATFSVQLNYEIKFPIKFLGDKEPSILKLASCAEVAVDDTTEFIRNVDMAIDLTAGTKAGQKISELFSKVNGYINKFSQK</sequence>
<evidence type="ECO:0000256" key="1">
    <source>
        <dbReference type="SAM" id="Phobius"/>
    </source>
</evidence>
<evidence type="ECO:0000259" key="2">
    <source>
        <dbReference type="Pfam" id="PF07811"/>
    </source>
</evidence>